<gene>
    <name evidence="1" type="ORF">HINF_LOCUS27417</name>
    <name evidence="2" type="ORF">HINF_LOCUS45500</name>
</gene>
<dbReference type="EMBL" id="CATOUU010000667">
    <property type="protein sequence ID" value="CAI9939772.1"/>
    <property type="molecule type" value="Genomic_DNA"/>
</dbReference>
<name>A0AA86PK40_9EUKA</name>
<proteinExistence type="predicted"/>
<keyword evidence="3" id="KW-1185">Reference proteome</keyword>
<dbReference type="Proteomes" id="UP001642409">
    <property type="component" value="Unassembled WGS sequence"/>
</dbReference>
<dbReference type="EMBL" id="CAXDID020000197">
    <property type="protein sequence ID" value="CAL6053644.1"/>
    <property type="molecule type" value="Genomic_DNA"/>
</dbReference>
<accession>A0AA86PK40</accession>
<dbReference type="InterPro" id="IPR009060">
    <property type="entry name" value="UBA-like_sf"/>
</dbReference>
<evidence type="ECO:0000313" key="1">
    <source>
        <dbReference type="EMBL" id="CAI9939772.1"/>
    </source>
</evidence>
<reference evidence="1" key="1">
    <citation type="submission" date="2023-06" db="EMBL/GenBank/DDBJ databases">
        <authorList>
            <person name="Kurt Z."/>
        </authorList>
    </citation>
    <scope>NUCLEOTIDE SEQUENCE</scope>
</reference>
<dbReference type="Pfam" id="PF14555">
    <property type="entry name" value="UBA_4"/>
    <property type="match status" value="1"/>
</dbReference>
<sequence length="333" mass="38705">MNPFTQEQIKNKFLELTNCQSELAQEILDLNNYNLEAAVQTFNNCKNKKYQNIFSKYDAVKQYSEDNNISFEEAKLKITNNPQNYKNYSSNQTNISQFNQNSINAQQNQYLQPQQQQLQINDCNNSTNQVKIQQFTPNSVNPIQNQYFPYQQLQIPNQPVSNNTLQNTSYNSQISFRPQVQNNQQIYQQAPNITLQHASMQYNSMNNSYFTAQNGMSTLDATNTHNTTYESTISEPPGTNTNTNDSLSQEIRNQFKTLAAQQGLRCIVIPQTQNQQLEQVQYVANRLKAQIAEQNIQGTIWYIILIPNQERIDLQIIQKLLEFQKILIYFFVD</sequence>
<comment type="caution">
    <text evidence="1">The sequence shown here is derived from an EMBL/GenBank/DDBJ whole genome shotgun (WGS) entry which is preliminary data.</text>
</comment>
<protein>
    <submittedName>
        <fullName evidence="1">UBA-like superfamily</fullName>
    </submittedName>
    <submittedName>
        <fullName evidence="2">UBA-like_superfamily</fullName>
    </submittedName>
</protein>
<dbReference type="AlphaFoldDB" id="A0AA86PK40"/>
<dbReference type="Gene3D" id="1.10.8.10">
    <property type="entry name" value="DNA helicase RuvA subunit, C-terminal domain"/>
    <property type="match status" value="1"/>
</dbReference>
<reference evidence="2 3" key="2">
    <citation type="submission" date="2024-07" db="EMBL/GenBank/DDBJ databases">
        <authorList>
            <person name="Akdeniz Z."/>
        </authorList>
    </citation>
    <scope>NUCLEOTIDE SEQUENCE [LARGE SCALE GENOMIC DNA]</scope>
</reference>
<dbReference type="SUPFAM" id="SSF46934">
    <property type="entry name" value="UBA-like"/>
    <property type="match status" value="1"/>
</dbReference>
<evidence type="ECO:0000313" key="2">
    <source>
        <dbReference type="EMBL" id="CAL6053644.1"/>
    </source>
</evidence>
<dbReference type="CDD" id="cd14273">
    <property type="entry name" value="UBA_TAP-C_like"/>
    <property type="match status" value="1"/>
</dbReference>
<organism evidence="1">
    <name type="scientific">Hexamita inflata</name>
    <dbReference type="NCBI Taxonomy" id="28002"/>
    <lineage>
        <taxon>Eukaryota</taxon>
        <taxon>Metamonada</taxon>
        <taxon>Diplomonadida</taxon>
        <taxon>Hexamitidae</taxon>
        <taxon>Hexamitinae</taxon>
        <taxon>Hexamita</taxon>
    </lineage>
</organism>
<evidence type="ECO:0000313" key="3">
    <source>
        <dbReference type="Proteomes" id="UP001642409"/>
    </source>
</evidence>